<evidence type="ECO:0000313" key="1">
    <source>
        <dbReference type="EMBL" id="CAS00869.1"/>
    </source>
</evidence>
<protein>
    <submittedName>
        <fullName evidence="1">Protein CBG26194</fullName>
    </submittedName>
</protein>
<dbReference type="RefSeq" id="XP_045100427.1">
    <property type="nucleotide sequence ID" value="XM_045242921.1"/>
</dbReference>
<reference evidence="1 2" key="2">
    <citation type="journal article" date="2011" name="PLoS Genet.">
        <title>Caenorhabditis briggsae recombinant inbred line genotypes reveal inter-strain incompatibility and the evolution of recombination.</title>
        <authorList>
            <person name="Ross J.A."/>
            <person name="Koboldt D.C."/>
            <person name="Staisch J.E."/>
            <person name="Chamberlin H.M."/>
            <person name="Gupta B.P."/>
            <person name="Miller R.D."/>
            <person name="Baird S.E."/>
            <person name="Haag E.S."/>
        </authorList>
    </citation>
    <scope>NUCLEOTIDE SEQUENCE [LARGE SCALE GENOMIC DNA]</scope>
    <source>
        <strain evidence="1 2">AF16</strain>
    </source>
</reference>
<sequence length="73" mass="8305">MSNKEVTKVYAQEPLKMNTAPQLHKLAAMYSEKQIWSCHQGPTCSICDAKAVGKEREYLGLAMYQSQNFHRAN</sequence>
<dbReference type="CTD" id="68917675"/>
<evidence type="ECO:0000313" key="3">
    <source>
        <dbReference type="WormBase" id="CBG26194"/>
    </source>
</evidence>
<dbReference type="GeneID" id="68917675"/>
<gene>
    <name evidence="1 3" type="ORF">CBG26194</name>
    <name evidence="1" type="ORF">CBG_26194</name>
</gene>
<dbReference type="KEGG" id="cbr:CBG_26194"/>
<organism evidence="1 2">
    <name type="scientific">Caenorhabditis briggsae</name>
    <dbReference type="NCBI Taxonomy" id="6238"/>
    <lineage>
        <taxon>Eukaryota</taxon>
        <taxon>Metazoa</taxon>
        <taxon>Ecdysozoa</taxon>
        <taxon>Nematoda</taxon>
        <taxon>Chromadorea</taxon>
        <taxon>Rhabditida</taxon>
        <taxon>Rhabditina</taxon>
        <taxon>Rhabditomorpha</taxon>
        <taxon>Rhabditoidea</taxon>
        <taxon>Rhabditidae</taxon>
        <taxon>Peloderinae</taxon>
        <taxon>Caenorhabditis</taxon>
    </lineage>
</organism>
<dbReference type="InParanoid" id="B6ILT9"/>
<dbReference type="Proteomes" id="UP000008549">
    <property type="component" value="Unassembled WGS sequence"/>
</dbReference>
<reference evidence="1 2" key="1">
    <citation type="journal article" date="2003" name="PLoS Biol.">
        <title>The genome sequence of Caenorhabditis briggsae: a platform for comparative genomics.</title>
        <authorList>
            <person name="Stein L.D."/>
            <person name="Bao Z."/>
            <person name="Blasiar D."/>
            <person name="Blumenthal T."/>
            <person name="Brent M.R."/>
            <person name="Chen N."/>
            <person name="Chinwalla A."/>
            <person name="Clarke L."/>
            <person name="Clee C."/>
            <person name="Coghlan A."/>
            <person name="Coulson A."/>
            <person name="D'Eustachio P."/>
            <person name="Fitch D.H."/>
            <person name="Fulton L.A."/>
            <person name="Fulton R.E."/>
            <person name="Griffiths-Jones S."/>
            <person name="Harris T.W."/>
            <person name="Hillier L.W."/>
            <person name="Kamath R."/>
            <person name="Kuwabara P.E."/>
            <person name="Mardis E.R."/>
            <person name="Marra M.A."/>
            <person name="Miner T.L."/>
            <person name="Minx P."/>
            <person name="Mullikin J.C."/>
            <person name="Plumb R.W."/>
            <person name="Rogers J."/>
            <person name="Schein J.E."/>
            <person name="Sohrmann M."/>
            <person name="Spieth J."/>
            <person name="Stajich J.E."/>
            <person name="Wei C."/>
            <person name="Willey D."/>
            <person name="Wilson R.K."/>
            <person name="Durbin R."/>
            <person name="Waterston R.H."/>
        </authorList>
    </citation>
    <scope>NUCLEOTIDE SEQUENCE [LARGE SCALE GENOMIC DNA]</scope>
    <source>
        <strain evidence="1 2">AF16</strain>
    </source>
</reference>
<keyword evidence="2" id="KW-1185">Reference proteome</keyword>
<name>B6ILT9_CAEBR</name>
<dbReference type="AlphaFoldDB" id="B6ILT9"/>
<dbReference type="WormBase" id="CBG26194">
    <property type="protein sequence ID" value="CBP27330"/>
    <property type="gene ID" value="WBGene00087608"/>
</dbReference>
<dbReference type="EMBL" id="HE601136">
    <property type="protein sequence ID" value="CAS00869.1"/>
    <property type="molecule type" value="Genomic_DNA"/>
</dbReference>
<accession>B6ILT9</accession>
<proteinExistence type="predicted"/>
<evidence type="ECO:0000313" key="2">
    <source>
        <dbReference type="Proteomes" id="UP000008549"/>
    </source>
</evidence>
<dbReference type="HOGENOM" id="CLU_2707007_0_0_1"/>